<proteinExistence type="predicted"/>
<evidence type="ECO:0008006" key="4">
    <source>
        <dbReference type="Google" id="ProtNLM"/>
    </source>
</evidence>
<evidence type="ECO:0000256" key="1">
    <source>
        <dbReference type="SAM" id="SignalP"/>
    </source>
</evidence>
<organism evidence="2 3">
    <name type="scientific">Photobacterium galatheae</name>
    <dbReference type="NCBI Taxonomy" id="1654360"/>
    <lineage>
        <taxon>Bacteria</taxon>
        <taxon>Pseudomonadati</taxon>
        <taxon>Pseudomonadota</taxon>
        <taxon>Gammaproteobacteria</taxon>
        <taxon>Vibrionales</taxon>
        <taxon>Vibrionaceae</taxon>
        <taxon>Photobacterium</taxon>
    </lineage>
</organism>
<keyword evidence="3" id="KW-1185">Reference proteome</keyword>
<dbReference type="Proteomes" id="UP000027192">
    <property type="component" value="Unassembled WGS sequence"/>
</dbReference>
<sequence>MKKAFLLSLALTGSALIQGCAAEQQIEQRKEQAGVVVSSDDFSVTAAVNQNGEFDETQTENHLTRRISGKLQVSKGQNLVHIRYASSNEQGTSQREITSTVLLQDDESVVIGGDDDKMIYLRVTGSSLSL</sequence>
<dbReference type="PROSITE" id="PS51257">
    <property type="entry name" value="PROKAR_LIPOPROTEIN"/>
    <property type="match status" value="1"/>
</dbReference>
<dbReference type="RefSeq" id="WP_036747533.1">
    <property type="nucleotide sequence ID" value="NZ_JAGSGC010000021.1"/>
</dbReference>
<keyword evidence="1" id="KW-0732">Signal</keyword>
<dbReference type="STRING" id="1654360.EA58_00260"/>
<name>A0A066RT70_9GAMM</name>
<comment type="caution">
    <text evidence="2">The sequence shown here is derived from an EMBL/GenBank/DDBJ whole genome shotgun (WGS) entry which is preliminary data.</text>
</comment>
<protein>
    <recommendedName>
        <fullName evidence="4">Lipoprotein</fullName>
    </recommendedName>
</protein>
<feature type="chain" id="PRO_5001630689" description="Lipoprotein" evidence="1">
    <location>
        <begin position="22"/>
        <end position="130"/>
    </location>
</feature>
<gene>
    <name evidence="2" type="ORF">EA58_00260</name>
</gene>
<feature type="signal peptide" evidence="1">
    <location>
        <begin position="1"/>
        <end position="21"/>
    </location>
</feature>
<dbReference type="EMBL" id="JMIB01000001">
    <property type="protein sequence ID" value="KDM93554.1"/>
    <property type="molecule type" value="Genomic_DNA"/>
</dbReference>
<evidence type="ECO:0000313" key="3">
    <source>
        <dbReference type="Proteomes" id="UP000027192"/>
    </source>
</evidence>
<evidence type="ECO:0000313" key="2">
    <source>
        <dbReference type="EMBL" id="KDM93554.1"/>
    </source>
</evidence>
<accession>A0A066RT70</accession>
<dbReference type="AlphaFoldDB" id="A0A066RT70"/>
<reference evidence="2 3" key="1">
    <citation type="submission" date="2014-04" db="EMBL/GenBank/DDBJ databases">
        <title>Draft genome sequence of Photobacterium halotolerans S2753: a solonamide, ngercheumicin and holomycin producer.</title>
        <authorList>
            <person name="Machado H.R."/>
            <person name="Gram L."/>
        </authorList>
    </citation>
    <scope>NUCLEOTIDE SEQUENCE [LARGE SCALE GENOMIC DNA]</scope>
    <source>
        <strain evidence="2 3">S2753</strain>
    </source>
</reference>